<proteinExistence type="predicted"/>
<dbReference type="RefSeq" id="WP_229730813.1">
    <property type="nucleotide sequence ID" value="NZ_BMHO01000001.1"/>
</dbReference>
<name>A0A917DCR0_9MICO</name>
<evidence type="ECO:0000313" key="1">
    <source>
        <dbReference type="EMBL" id="GGD25740.1"/>
    </source>
</evidence>
<comment type="caution">
    <text evidence="1">The sequence shown here is derived from an EMBL/GenBank/DDBJ whole genome shotgun (WGS) entry which is preliminary data.</text>
</comment>
<sequence>MATHDFGASYDEMETAAQKLRDKKGEIDEGLEEVMTVIDDLTSDGFKTENASGAYKDAVDELAQNIKEANTNVDEMADALVKMADMIRDTDGNMAGGGA</sequence>
<evidence type="ECO:0008006" key="3">
    <source>
        <dbReference type="Google" id="ProtNLM"/>
    </source>
</evidence>
<dbReference type="EMBL" id="BMHO01000001">
    <property type="protein sequence ID" value="GGD25740.1"/>
    <property type="molecule type" value="Genomic_DNA"/>
</dbReference>
<dbReference type="SUPFAM" id="SSF140453">
    <property type="entry name" value="EsxAB dimer-like"/>
    <property type="match status" value="1"/>
</dbReference>
<protein>
    <recommendedName>
        <fullName evidence="3">ESAT-6-like protein</fullName>
    </recommendedName>
</protein>
<dbReference type="Gene3D" id="1.10.287.1060">
    <property type="entry name" value="ESAT-6-like"/>
    <property type="match status" value="1"/>
</dbReference>
<dbReference type="InterPro" id="IPR010310">
    <property type="entry name" value="T7SS_ESAT-6-like"/>
</dbReference>
<dbReference type="InterPro" id="IPR036689">
    <property type="entry name" value="ESAT-6-like_sf"/>
</dbReference>
<gene>
    <name evidence="1" type="ORF">GCM10010915_02220</name>
</gene>
<dbReference type="Pfam" id="PF06013">
    <property type="entry name" value="WXG100"/>
    <property type="match status" value="1"/>
</dbReference>
<reference evidence="1" key="2">
    <citation type="submission" date="2020-09" db="EMBL/GenBank/DDBJ databases">
        <authorList>
            <person name="Sun Q."/>
            <person name="Zhou Y."/>
        </authorList>
    </citation>
    <scope>NUCLEOTIDE SEQUENCE</scope>
    <source>
        <strain evidence="1">CGMCC 1.15152</strain>
    </source>
</reference>
<reference evidence="1" key="1">
    <citation type="journal article" date="2014" name="Int. J. Syst. Evol. Microbiol.">
        <title>Complete genome sequence of Corynebacterium casei LMG S-19264T (=DSM 44701T), isolated from a smear-ripened cheese.</title>
        <authorList>
            <consortium name="US DOE Joint Genome Institute (JGI-PGF)"/>
            <person name="Walter F."/>
            <person name="Albersmeier A."/>
            <person name="Kalinowski J."/>
            <person name="Ruckert C."/>
        </authorList>
    </citation>
    <scope>NUCLEOTIDE SEQUENCE</scope>
    <source>
        <strain evidence="1">CGMCC 1.15152</strain>
    </source>
</reference>
<keyword evidence="2" id="KW-1185">Reference proteome</keyword>
<dbReference type="AlphaFoldDB" id="A0A917DCR0"/>
<accession>A0A917DCR0</accession>
<organism evidence="1 2">
    <name type="scientific">Microbacterium faecale</name>
    <dbReference type="NCBI Taxonomy" id="1804630"/>
    <lineage>
        <taxon>Bacteria</taxon>
        <taxon>Bacillati</taxon>
        <taxon>Actinomycetota</taxon>
        <taxon>Actinomycetes</taxon>
        <taxon>Micrococcales</taxon>
        <taxon>Microbacteriaceae</taxon>
        <taxon>Microbacterium</taxon>
    </lineage>
</organism>
<dbReference type="Proteomes" id="UP000633205">
    <property type="component" value="Unassembled WGS sequence"/>
</dbReference>
<evidence type="ECO:0000313" key="2">
    <source>
        <dbReference type="Proteomes" id="UP000633205"/>
    </source>
</evidence>